<protein>
    <submittedName>
        <fullName evidence="2">Uncharacterized protein</fullName>
    </submittedName>
</protein>
<feature type="compositionally biased region" description="Basic and acidic residues" evidence="1">
    <location>
        <begin position="138"/>
        <end position="152"/>
    </location>
</feature>
<proteinExistence type="predicted"/>
<feature type="compositionally biased region" description="Low complexity" evidence="1">
    <location>
        <begin position="153"/>
        <end position="162"/>
    </location>
</feature>
<organism evidence="2 3">
    <name type="scientific">Stentor coeruleus</name>
    <dbReference type="NCBI Taxonomy" id="5963"/>
    <lineage>
        <taxon>Eukaryota</taxon>
        <taxon>Sar</taxon>
        <taxon>Alveolata</taxon>
        <taxon>Ciliophora</taxon>
        <taxon>Postciliodesmatophora</taxon>
        <taxon>Heterotrichea</taxon>
        <taxon>Heterotrichida</taxon>
        <taxon>Stentoridae</taxon>
        <taxon>Stentor</taxon>
    </lineage>
</organism>
<name>A0A1R2BP59_9CILI</name>
<comment type="caution">
    <text evidence="2">The sequence shown here is derived from an EMBL/GenBank/DDBJ whole genome shotgun (WGS) entry which is preliminary data.</text>
</comment>
<evidence type="ECO:0000313" key="2">
    <source>
        <dbReference type="EMBL" id="OMJ78514.1"/>
    </source>
</evidence>
<dbReference type="Proteomes" id="UP000187209">
    <property type="component" value="Unassembled WGS sequence"/>
</dbReference>
<evidence type="ECO:0000313" key="3">
    <source>
        <dbReference type="Proteomes" id="UP000187209"/>
    </source>
</evidence>
<evidence type="ECO:0000256" key="1">
    <source>
        <dbReference type="SAM" id="MobiDB-lite"/>
    </source>
</evidence>
<sequence>MSKRKRRTRSAVASFIRNVRAEVGGIEYGNLEEPLLYPVNYMQPSKIIMRYPEFTDDQRELVKYSRKFLAKALNSPYYQLFTKPQDSHFLMGTSRKYANEFAKNLLSQRPLSFPEELKKRLKTEKENIQAGLFISSDTESKSEEKSDNEKQSVVDSEEVSQVGGIWEDGKESEVSGSEDVI</sequence>
<dbReference type="AlphaFoldDB" id="A0A1R2BP59"/>
<keyword evidence="3" id="KW-1185">Reference proteome</keyword>
<gene>
    <name evidence="2" type="ORF">SteCoe_21671</name>
</gene>
<accession>A0A1R2BP59</accession>
<reference evidence="2 3" key="1">
    <citation type="submission" date="2016-11" db="EMBL/GenBank/DDBJ databases">
        <title>The macronuclear genome of Stentor coeruleus: a giant cell with tiny introns.</title>
        <authorList>
            <person name="Slabodnick M."/>
            <person name="Ruby J.G."/>
            <person name="Reiff S.B."/>
            <person name="Swart E.C."/>
            <person name="Gosai S."/>
            <person name="Prabakaran S."/>
            <person name="Witkowska E."/>
            <person name="Larue G.E."/>
            <person name="Fisher S."/>
            <person name="Freeman R.M."/>
            <person name="Gunawardena J."/>
            <person name="Chu W."/>
            <person name="Stover N.A."/>
            <person name="Gregory B.D."/>
            <person name="Nowacki M."/>
            <person name="Derisi J."/>
            <person name="Roy S.W."/>
            <person name="Marshall W.F."/>
            <person name="Sood P."/>
        </authorList>
    </citation>
    <scope>NUCLEOTIDE SEQUENCE [LARGE SCALE GENOMIC DNA]</scope>
    <source>
        <strain evidence="2">WM001</strain>
    </source>
</reference>
<dbReference type="EMBL" id="MPUH01000518">
    <property type="protein sequence ID" value="OMJ78514.1"/>
    <property type="molecule type" value="Genomic_DNA"/>
</dbReference>
<feature type="region of interest" description="Disordered" evidence="1">
    <location>
        <begin position="132"/>
        <end position="181"/>
    </location>
</feature>